<evidence type="ECO:0000313" key="3">
    <source>
        <dbReference type="EMBL" id="STZ76903.1"/>
    </source>
</evidence>
<dbReference type="Pfam" id="PF07007">
    <property type="entry name" value="LprI"/>
    <property type="match status" value="1"/>
</dbReference>
<organism evidence="3 4">
    <name type="scientific">Bergeriella denitrificans</name>
    <name type="common">Neisseria denitrificans</name>
    <dbReference type="NCBI Taxonomy" id="494"/>
    <lineage>
        <taxon>Bacteria</taxon>
        <taxon>Pseudomonadati</taxon>
        <taxon>Pseudomonadota</taxon>
        <taxon>Betaproteobacteria</taxon>
        <taxon>Neisseriales</taxon>
        <taxon>Neisseriaceae</taxon>
        <taxon>Bergeriella</taxon>
    </lineage>
</organism>
<evidence type="ECO:0000256" key="1">
    <source>
        <dbReference type="SAM" id="SignalP"/>
    </source>
</evidence>
<feature type="signal peptide" evidence="1">
    <location>
        <begin position="1"/>
        <end position="18"/>
    </location>
</feature>
<dbReference type="RefSeq" id="WP_066077038.1">
    <property type="nucleotide sequence ID" value="NZ_CP181246.1"/>
</dbReference>
<keyword evidence="1" id="KW-0732">Signal</keyword>
<sequence>MKKLAILLAAAAALPAHAEDIYERCTAQYPAMNNSVVYQCASESSEAYKRKINRTYQKIYAALQQQDRQAAEHFEAAQKSWLAYRNRHCQMMGQYVGSPMYEYCPMLLNKARSEELEELSSSF</sequence>
<dbReference type="InterPro" id="IPR009739">
    <property type="entry name" value="LprI-like_N"/>
</dbReference>
<dbReference type="EMBL" id="UGQS01000002">
    <property type="protein sequence ID" value="STZ76903.1"/>
    <property type="molecule type" value="Genomic_DNA"/>
</dbReference>
<evidence type="ECO:0000259" key="2">
    <source>
        <dbReference type="Pfam" id="PF07007"/>
    </source>
</evidence>
<feature type="domain" description="Lysozyme inhibitor LprI-like N-terminal" evidence="2">
    <location>
        <begin position="25"/>
        <end position="116"/>
    </location>
</feature>
<evidence type="ECO:0000313" key="4">
    <source>
        <dbReference type="Proteomes" id="UP000254651"/>
    </source>
</evidence>
<proteinExistence type="predicted"/>
<gene>
    <name evidence="3" type="ORF">NCTC10295_01693</name>
</gene>
<dbReference type="Gene3D" id="1.20.1270.180">
    <property type="match status" value="1"/>
</dbReference>
<dbReference type="Proteomes" id="UP000254651">
    <property type="component" value="Unassembled WGS sequence"/>
</dbReference>
<keyword evidence="4" id="KW-1185">Reference proteome</keyword>
<feature type="chain" id="PRO_5016912039" evidence="1">
    <location>
        <begin position="19"/>
        <end position="123"/>
    </location>
</feature>
<reference evidence="3 4" key="1">
    <citation type="submission" date="2018-06" db="EMBL/GenBank/DDBJ databases">
        <authorList>
            <consortium name="Pathogen Informatics"/>
            <person name="Doyle S."/>
        </authorList>
    </citation>
    <scope>NUCLEOTIDE SEQUENCE [LARGE SCALE GENOMIC DNA]</scope>
    <source>
        <strain evidence="3 4">NCTC10295</strain>
    </source>
</reference>
<dbReference type="AlphaFoldDB" id="A0A378UJK3"/>
<name>A0A378UJK3_BERDE</name>
<accession>A0A378UJK3</accession>
<protein>
    <submittedName>
        <fullName evidence="3">Uncharacterized protein conserved in bacteria</fullName>
    </submittedName>
</protein>